<dbReference type="EMBL" id="JAAGOA010000039">
    <property type="protein sequence ID" value="NEE04677.1"/>
    <property type="molecule type" value="Genomic_DNA"/>
</dbReference>
<comment type="caution">
    <text evidence="1">The sequence shown here is derived from an EMBL/GenBank/DDBJ whole genome shotgun (WGS) entry which is preliminary data.</text>
</comment>
<reference evidence="1 2" key="1">
    <citation type="submission" date="2020-02" db="EMBL/GenBank/DDBJ databases">
        <authorList>
            <person name="Li X.-J."/>
            <person name="Han X.-M."/>
        </authorList>
    </citation>
    <scope>NUCLEOTIDE SEQUENCE [LARGE SCALE GENOMIC DNA]</scope>
    <source>
        <strain evidence="1 2">CCTCC AB 2017055</strain>
    </source>
</reference>
<name>A0A6L9SHS8_9ACTN</name>
<proteinExistence type="predicted"/>
<dbReference type="AlphaFoldDB" id="A0A6L9SHS8"/>
<keyword evidence="2" id="KW-1185">Reference proteome</keyword>
<sequence>MAVGRAYVHSGMFHEDVLGAISAKYDGWNAAAEIEPYGPRVMLEIPVDRWLLKGAAQ</sequence>
<evidence type="ECO:0000313" key="1">
    <source>
        <dbReference type="EMBL" id="NEE04677.1"/>
    </source>
</evidence>
<dbReference type="RefSeq" id="WP_163745221.1">
    <property type="nucleotide sequence ID" value="NZ_JAAGOA010000039.1"/>
</dbReference>
<dbReference type="Proteomes" id="UP000475214">
    <property type="component" value="Unassembled WGS sequence"/>
</dbReference>
<organism evidence="1 2">
    <name type="scientific">Phytoactinopolyspora halotolerans</name>
    <dbReference type="NCBI Taxonomy" id="1981512"/>
    <lineage>
        <taxon>Bacteria</taxon>
        <taxon>Bacillati</taxon>
        <taxon>Actinomycetota</taxon>
        <taxon>Actinomycetes</taxon>
        <taxon>Jiangellales</taxon>
        <taxon>Jiangellaceae</taxon>
        <taxon>Phytoactinopolyspora</taxon>
    </lineage>
</organism>
<protein>
    <submittedName>
        <fullName evidence="1">Uncharacterized protein</fullName>
    </submittedName>
</protein>
<evidence type="ECO:0000313" key="2">
    <source>
        <dbReference type="Proteomes" id="UP000475214"/>
    </source>
</evidence>
<gene>
    <name evidence="1" type="ORF">G1H10_31395</name>
</gene>
<accession>A0A6L9SHS8</accession>